<dbReference type="Proteomes" id="UP000692954">
    <property type="component" value="Unassembled WGS sequence"/>
</dbReference>
<dbReference type="EMBL" id="CAJJDN010000035">
    <property type="protein sequence ID" value="CAD8076661.1"/>
    <property type="molecule type" value="Genomic_DNA"/>
</dbReference>
<keyword evidence="2" id="KW-1185">Reference proteome</keyword>
<organism evidence="1 2">
    <name type="scientific">Paramecium sonneborni</name>
    <dbReference type="NCBI Taxonomy" id="65129"/>
    <lineage>
        <taxon>Eukaryota</taxon>
        <taxon>Sar</taxon>
        <taxon>Alveolata</taxon>
        <taxon>Ciliophora</taxon>
        <taxon>Intramacronucleata</taxon>
        <taxon>Oligohymenophorea</taxon>
        <taxon>Peniculida</taxon>
        <taxon>Parameciidae</taxon>
        <taxon>Paramecium</taxon>
    </lineage>
</organism>
<evidence type="ECO:0000313" key="2">
    <source>
        <dbReference type="Proteomes" id="UP000692954"/>
    </source>
</evidence>
<protein>
    <submittedName>
        <fullName evidence="1">Uncharacterized protein</fullName>
    </submittedName>
</protein>
<reference evidence="1" key="1">
    <citation type="submission" date="2021-01" db="EMBL/GenBank/DDBJ databases">
        <authorList>
            <consortium name="Genoscope - CEA"/>
            <person name="William W."/>
        </authorList>
    </citation>
    <scope>NUCLEOTIDE SEQUENCE</scope>
</reference>
<evidence type="ECO:0000313" key="1">
    <source>
        <dbReference type="EMBL" id="CAD8076661.1"/>
    </source>
</evidence>
<accession>A0A8S1ME78</accession>
<gene>
    <name evidence="1" type="ORF">PSON_ATCC_30995.1.T0350098</name>
</gene>
<sequence length="42" mass="4894">MRYVCLMSQDFVTPLAKLFGGDQLQEECQKYILSFLEGKSFE</sequence>
<name>A0A8S1ME78_9CILI</name>
<comment type="caution">
    <text evidence="1">The sequence shown here is derived from an EMBL/GenBank/DDBJ whole genome shotgun (WGS) entry which is preliminary data.</text>
</comment>
<dbReference type="AlphaFoldDB" id="A0A8S1ME78"/>
<proteinExistence type="predicted"/>